<evidence type="ECO:0000313" key="2">
    <source>
        <dbReference type="Proteomes" id="UP000003759"/>
    </source>
</evidence>
<organism evidence="1 2">
    <name type="scientific">Brachyspira pilosicoli WesB</name>
    <dbReference type="NCBI Taxonomy" id="1161918"/>
    <lineage>
        <taxon>Bacteria</taxon>
        <taxon>Pseudomonadati</taxon>
        <taxon>Spirochaetota</taxon>
        <taxon>Spirochaetia</taxon>
        <taxon>Brachyspirales</taxon>
        <taxon>Brachyspiraceae</taxon>
        <taxon>Brachyspira</taxon>
    </lineage>
</organism>
<dbReference type="AlphaFoldDB" id="K0JF38"/>
<evidence type="ECO:0000313" key="1">
    <source>
        <dbReference type="EMBL" id="CCG55778.1"/>
    </source>
</evidence>
<dbReference type="EMBL" id="HE793032">
    <property type="protein sequence ID" value="CCG55778.1"/>
    <property type="molecule type" value="Genomic_DNA"/>
</dbReference>
<proteinExistence type="predicted"/>
<name>K0JF38_BRAPL</name>
<dbReference type="HOGENOM" id="CLU_2785730_0_0_12"/>
<protein>
    <submittedName>
        <fullName evidence="1">Unclassified</fullName>
    </submittedName>
</protein>
<reference evidence="1 2" key="1">
    <citation type="journal article" date="2012" name="BMC Genomics">
        <title>Comparative genomics of Brachyspira pilosicoli strains: genome rearrangements, reductions and correlation of genetic compliment with phenotypic diversity.</title>
        <authorList>
            <person name="Mappley L.J."/>
            <person name="Black M.L."/>
            <person name="Abuoun M."/>
            <person name="Darby A.C."/>
            <person name="Woodward M.J."/>
            <person name="Parkhill J."/>
            <person name="Turner A.K."/>
            <person name="Bellgard M.I."/>
            <person name="La T."/>
            <person name="Phillips N.D."/>
            <person name="La Ragione R.M."/>
            <person name="Hampson D.J."/>
        </authorList>
    </citation>
    <scope>NUCLEOTIDE SEQUENCE [LARGE SCALE GENOMIC DNA]</scope>
    <source>
        <strain evidence="1">WesB</strain>
    </source>
</reference>
<dbReference type="RefSeq" id="WP_014932279.1">
    <property type="nucleotide sequence ID" value="NC_018604.1"/>
</dbReference>
<dbReference type="KEGG" id="bpw:WESB_0307"/>
<dbReference type="PATRIC" id="fig|1161918.5.peg.2001"/>
<sequence length="68" mass="7977">MNKSIIETFNINNFDDIEGFSNYLNSLSEEDLQTLAKHYINSKELNITELSKDDLKTCLFVRFENELL</sequence>
<gene>
    <name evidence="1" type="ORF">WESB_0307</name>
</gene>
<dbReference type="Proteomes" id="UP000003759">
    <property type="component" value="Chromosome"/>
</dbReference>
<accession>K0JF38</accession>